<dbReference type="Proteomes" id="UP000008553">
    <property type="component" value="Unassembled WGS sequence"/>
</dbReference>
<dbReference type="AlphaFoldDB" id="Q7R8F7"/>
<sequence>MIKKPRLYLDKLNKFDLLDGFLKFNYDISKNVNLSKNENHEDLSKNKNFHISDNTNINNYDGMENNFNISEQATTKQIEIKEKLNEKEYAELYFFMNLFKYNNKKDFNEFLDSSKDETNKDTNNTYSKILKEEEEEEERNFLVADIKSIYFSLVYKMFKIILKCLCIEYFGNLEKYLYSYIPILFNNDIKNITCEKVNCHLIKKMYASIIGKISQDGYNKNILDKKITGLYNIILLDLSFADKILDKNTIVNKSLYENLISRYRKYKKYYIKSCLYFIDIYKEKYNAYSDKQISSNNITENNNFFYKKINKEYTDNEKEVNYNNSPSNSLLKMIIDNVLVELNKFDNLSNIIFQKHILSLSQGMIKNTYFLYYLFVHDSIINNIFIDVLEPKNPSLEIFTFNQVLAIDHCFIEEKLLDFFF</sequence>
<dbReference type="EMBL" id="AABL01002619">
    <property type="protein sequence ID" value="EAA19657.1"/>
    <property type="molecule type" value="Genomic_DNA"/>
</dbReference>
<proteinExistence type="predicted"/>
<dbReference type="PaxDb" id="73239-Q7R8F7"/>
<name>Q7R8F7_PLAYO</name>
<accession>Q7R8F7</accession>
<dbReference type="InParanoid" id="Q7R8F7"/>
<organism evidence="1 2">
    <name type="scientific">Plasmodium yoelii yoelii</name>
    <dbReference type="NCBI Taxonomy" id="73239"/>
    <lineage>
        <taxon>Eukaryota</taxon>
        <taxon>Sar</taxon>
        <taxon>Alveolata</taxon>
        <taxon>Apicomplexa</taxon>
        <taxon>Aconoidasida</taxon>
        <taxon>Haemosporida</taxon>
        <taxon>Plasmodiidae</taxon>
        <taxon>Plasmodium</taxon>
        <taxon>Plasmodium (Vinckeia)</taxon>
    </lineage>
</organism>
<protein>
    <submittedName>
        <fullName evidence="1">Uncharacterized protein</fullName>
    </submittedName>
</protein>
<evidence type="ECO:0000313" key="2">
    <source>
        <dbReference type="Proteomes" id="UP000008553"/>
    </source>
</evidence>
<evidence type="ECO:0000313" key="1">
    <source>
        <dbReference type="EMBL" id="EAA19657.1"/>
    </source>
</evidence>
<keyword evidence="2" id="KW-1185">Reference proteome</keyword>
<reference evidence="1 2" key="1">
    <citation type="journal article" date="2002" name="Nature">
        <title>Genome sequence and comparative analysis of the model rodent malaria parasite Plasmodium yoelii yoelii.</title>
        <authorList>
            <person name="Carlton J.M."/>
            <person name="Angiuoli S.V."/>
            <person name="Suh B.B."/>
            <person name="Kooij T.W."/>
            <person name="Pertea M."/>
            <person name="Silva J.C."/>
            <person name="Ermolaeva M.D."/>
            <person name="Allen J.E."/>
            <person name="Selengut J.D."/>
            <person name="Koo H.L."/>
            <person name="Peterson J.D."/>
            <person name="Pop M."/>
            <person name="Kosack D.S."/>
            <person name="Shumway M.F."/>
            <person name="Bidwell S.L."/>
            <person name="Shallom S.J."/>
            <person name="van Aken S.E."/>
            <person name="Riedmuller S.B."/>
            <person name="Feldblyum T.V."/>
            <person name="Cho J.K."/>
            <person name="Quackenbush J."/>
            <person name="Sedegah M."/>
            <person name="Shoaibi A."/>
            <person name="Cummings L.M."/>
            <person name="Florens L."/>
            <person name="Yates J.R."/>
            <person name="Raine J.D."/>
            <person name="Sinden R.E."/>
            <person name="Harris M.A."/>
            <person name="Cunningham D.A."/>
            <person name="Preiser P.R."/>
            <person name="Bergman L.W."/>
            <person name="Vaidya A.B."/>
            <person name="van Lin L.H."/>
            <person name="Janse C.J."/>
            <person name="Waters A.P."/>
            <person name="Smith H.O."/>
            <person name="White O.R."/>
            <person name="Salzberg S.L."/>
            <person name="Venter J.C."/>
            <person name="Fraser C.M."/>
            <person name="Hoffman S.L."/>
            <person name="Gardner M.J."/>
            <person name="Carucci D.J."/>
        </authorList>
    </citation>
    <scope>NUCLEOTIDE SEQUENCE [LARGE SCALE GENOMIC DNA]</scope>
    <source>
        <strain evidence="1 2">17XNL</strain>
    </source>
</reference>
<dbReference type="STRING" id="73239.Q7R8F7"/>
<comment type="caution">
    <text evidence="1">The sequence shown here is derived from an EMBL/GenBank/DDBJ whole genome shotgun (WGS) entry which is preliminary data.</text>
</comment>
<gene>
    <name evidence="1" type="ORF">PY07266</name>
</gene>